<dbReference type="AlphaFoldDB" id="A0A1V3JTH0"/>
<keyword evidence="1" id="KW-0472">Membrane</keyword>
<evidence type="ECO:0008006" key="4">
    <source>
        <dbReference type="Google" id="ProtNLM"/>
    </source>
</evidence>
<protein>
    <recommendedName>
        <fullName evidence="4">DUF1294 domain-containing protein</fullName>
    </recommendedName>
</protein>
<feature type="transmembrane region" description="Helical" evidence="1">
    <location>
        <begin position="39"/>
        <end position="56"/>
    </location>
</feature>
<dbReference type="RefSeq" id="WP_077422779.1">
    <property type="nucleotide sequence ID" value="NZ_MLHQ01000002.1"/>
</dbReference>
<name>A0A1V3JTH0_9PAST</name>
<organism evidence="2 3">
    <name type="scientific">Rodentibacter myodis</name>
    <dbReference type="NCBI Taxonomy" id="1907939"/>
    <lineage>
        <taxon>Bacteria</taxon>
        <taxon>Pseudomonadati</taxon>
        <taxon>Pseudomonadota</taxon>
        <taxon>Gammaproteobacteria</taxon>
        <taxon>Pasteurellales</taxon>
        <taxon>Pasteurellaceae</taxon>
        <taxon>Rodentibacter</taxon>
    </lineage>
</organism>
<dbReference type="STRING" id="1907939.BKL49_00945"/>
<dbReference type="Proteomes" id="UP000188602">
    <property type="component" value="Unassembled WGS sequence"/>
</dbReference>
<dbReference type="EMBL" id="MLHQ01000002">
    <property type="protein sequence ID" value="OOF60065.1"/>
    <property type="molecule type" value="Genomic_DNA"/>
</dbReference>
<gene>
    <name evidence="2" type="ORF">BKL49_00945</name>
</gene>
<comment type="caution">
    <text evidence="2">The sequence shown here is derived from an EMBL/GenBank/DDBJ whole genome shotgun (WGS) entry which is preliminary data.</text>
</comment>
<evidence type="ECO:0000313" key="2">
    <source>
        <dbReference type="EMBL" id="OOF60065.1"/>
    </source>
</evidence>
<dbReference type="InterPro" id="IPR010718">
    <property type="entry name" value="DUF1294"/>
</dbReference>
<evidence type="ECO:0000313" key="3">
    <source>
        <dbReference type="Proteomes" id="UP000188602"/>
    </source>
</evidence>
<sequence length="94" mass="11457">MLFFLFILWLAAVNIAAYFLMWKDKIRAIHHKWRIPEKTFFFLCFLGGFMGVHCAMERFRHKTQHFSFKLMIAISAFWWVVGLPCLLLYFYKVR</sequence>
<evidence type="ECO:0000256" key="1">
    <source>
        <dbReference type="SAM" id="Phobius"/>
    </source>
</evidence>
<accession>A0A1V3JTH0</accession>
<keyword evidence="1" id="KW-1133">Transmembrane helix</keyword>
<dbReference type="Pfam" id="PF06961">
    <property type="entry name" value="DUF1294"/>
    <property type="match status" value="1"/>
</dbReference>
<reference evidence="2 3" key="1">
    <citation type="submission" date="2016-10" db="EMBL/GenBank/DDBJ databases">
        <title>Rodentibacter gen. nov. and new species.</title>
        <authorList>
            <person name="Christensen H."/>
        </authorList>
    </citation>
    <scope>NUCLEOTIDE SEQUENCE [LARGE SCALE GENOMIC DNA]</scope>
    <source>
        <strain evidence="2 3">Ac151</strain>
    </source>
</reference>
<keyword evidence="3" id="KW-1185">Reference proteome</keyword>
<dbReference type="OrthoDB" id="72963at2"/>
<proteinExistence type="predicted"/>
<keyword evidence="1" id="KW-0812">Transmembrane</keyword>
<feature type="transmembrane region" description="Helical" evidence="1">
    <location>
        <begin position="68"/>
        <end position="91"/>
    </location>
</feature>